<keyword evidence="4" id="KW-1133">Transmembrane helix</keyword>
<dbReference type="STRING" id="216463.VC81_08425"/>
<evidence type="ECO:0000313" key="6">
    <source>
        <dbReference type="EMBL" id="KJW12506.1"/>
    </source>
</evidence>
<organism evidence="6 7">
    <name type="scientific">Levilactobacillus spicheri</name>
    <dbReference type="NCBI Taxonomy" id="216463"/>
    <lineage>
        <taxon>Bacteria</taxon>
        <taxon>Bacillati</taxon>
        <taxon>Bacillota</taxon>
        <taxon>Bacilli</taxon>
        <taxon>Lactobacillales</taxon>
        <taxon>Lactobacillaceae</taxon>
        <taxon>Levilactobacillus</taxon>
    </lineage>
</organism>
<feature type="transmembrane region" description="Helical" evidence="4">
    <location>
        <begin position="37"/>
        <end position="57"/>
    </location>
</feature>
<gene>
    <name evidence="6" type="ORF">VC81_08425</name>
</gene>
<sequence>MQRVRENGIDGVAGIAVCGVGSLICLAVGLGSHQLGWLWGALIYGVLGGCFLHTTLVGKGVIWDRLLPQLDLSAQTQALDVGCGHGLVMLKIAERLPLGGHVTGIDIWRQQDQTHNSLQATMDRIAAADLTAQASVVTADMRDLPFRDQQFNLVVSSLAVHNVKPKTGRLESLQEMNRVLQPGGRLVIVDLGFTCQEYHEALRRLGFTDIRVTGNGYNGWWSGPWMPTLTLTARKPTP</sequence>
<dbReference type="GO" id="GO:0032259">
    <property type="term" value="P:methylation"/>
    <property type="evidence" value="ECO:0007669"/>
    <property type="project" value="UniProtKB-KW"/>
</dbReference>
<dbReference type="InterPro" id="IPR013216">
    <property type="entry name" value="Methyltransf_11"/>
</dbReference>
<keyword evidence="4" id="KW-0472">Membrane</keyword>
<keyword evidence="1 6" id="KW-0489">Methyltransferase</keyword>
<dbReference type="OrthoDB" id="43862at2"/>
<dbReference type="SUPFAM" id="SSF53335">
    <property type="entry name" value="S-adenosyl-L-methionine-dependent methyltransferases"/>
    <property type="match status" value="1"/>
</dbReference>
<feature type="domain" description="Methyltransferase type 11" evidence="5">
    <location>
        <begin position="79"/>
        <end position="188"/>
    </location>
</feature>
<evidence type="ECO:0000256" key="1">
    <source>
        <dbReference type="ARBA" id="ARBA00022603"/>
    </source>
</evidence>
<comment type="caution">
    <text evidence="6">The sequence shown here is derived from an EMBL/GenBank/DDBJ whole genome shotgun (WGS) entry which is preliminary data.</text>
</comment>
<dbReference type="PATRIC" id="fig|216463.3.peg.803"/>
<dbReference type="PROSITE" id="PS01184">
    <property type="entry name" value="UBIE_2"/>
    <property type="match status" value="1"/>
</dbReference>
<dbReference type="InterPro" id="IPR029063">
    <property type="entry name" value="SAM-dependent_MTases_sf"/>
</dbReference>
<evidence type="ECO:0000313" key="7">
    <source>
        <dbReference type="Proteomes" id="UP000033491"/>
    </source>
</evidence>
<dbReference type="EMBL" id="JZCR01000019">
    <property type="protein sequence ID" value="KJW12506.1"/>
    <property type="molecule type" value="Genomic_DNA"/>
</dbReference>
<accession>A0A0F3RR83</accession>
<dbReference type="InterPro" id="IPR023576">
    <property type="entry name" value="UbiE/COQ5_MeTrFase_CS"/>
</dbReference>
<name>A0A0F3RR83_9LACO</name>
<dbReference type="RefSeq" id="WP_045807612.1">
    <property type="nucleotide sequence ID" value="NZ_JZCR01000019.1"/>
</dbReference>
<keyword evidence="4" id="KW-0812">Transmembrane</keyword>
<reference evidence="6 7" key="1">
    <citation type="submission" date="2015-03" db="EMBL/GenBank/DDBJ databases">
        <authorList>
            <person name="Zheng J."/>
            <person name="Ganezle M."/>
        </authorList>
    </citation>
    <scope>NUCLEOTIDE SEQUENCE [LARGE SCALE GENOMIC DNA]</scope>
    <source>
        <strain evidence="6 7">LP38</strain>
    </source>
</reference>
<dbReference type="Gene3D" id="3.40.50.150">
    <property type="entry name" value="Vaccinia Virus protein VP39"/>
    <property type="match status" value="1"/>
</dbReference>
<keyword evidence="3" id="KW-0949">S-adenosyl-L-methionine</keyword>
<dbReference type="Pfam" id="PF08241">
    <property type="entry name" value="Methyltransf_11"/>
    <property type="match status" value="1"/>
</dbReference>
<proteinExistence type="predicted"/>
<evidence type="ECO:0000259" key="5">
    <source>
        <dbReference type="Pfam" id="PF08241"/>
    </source>
</evidence>
<protein>
    <submittedName>
        <fullName evidence="6">SAM-dependent methyltransferase</fullName>
    </submittedName>
</protein>
<dbReference type="PANTHER" id="PTHR45277">
    <property type="entry name" value="EXPRESSED PROTEIN"/>
    <property type="match status" value="1"/>
</dbReference>
<evidence type="ECO:0000256" key="2">
    <source>
        <dbReference type="ARBA" id="ARBA00022679"/>
    </source>
</evidence>
<dbReference type="AlphaFoldDB" id="A0A0F3RR83"/>
<dbReference type="Proteomes" id="UP000033491">
    <property type="component" value="Unassembled WGS sequence"/>
</dbReference>
<dbReference type="GO" id="GO:0008757">
    <property type="term" value="F:S-adenosylmethionine-dependent methyltransferase activity"/>
    <property type="evidence" value="ECO:0007669"/>
    <property type="project" value="InterPro"/>
</dbReference>
<feature type="transmembrane region" description="Helical" evidence="4">
    <location>
        <begin position="12"/>
        <end position="31"/>
    </location>
</feature>
<dbReference type="CDD" id="cd02440">
    <property type="entry name" value="AdoMet_MTases"/>
    <property type="match status" value="1"/>
</dbReference>
<evidence type="ECO:0000256" key="3">
    <source>
        <dbReference type="ARBA" id="ARBA00022691"/>
    </source>
</evidence>
<dbReference type="PANTHER" id="PTHR45277:SF1">
    <property type="entry name" value="EXPRESSED PROTEIN"/>
    <property type="match status" value="1"/>
</dbReference>
<evidence type="ECO:0000256" key="4">
    <source>
        <dbReference type="SAM" id="Phobius"/>
    </source>
</evidence>
<keyword evidence="2 6" id="KW-0808">Transferase</keyword>